<dbReference type="GO" id="GO:0016818">
    <property type="term" value="F:hydrolase activity, acting on acid anhydrides, in phosphorus-containing anhydrides"/>
    <property type="evidence" value="ECO:0007669"/>
    <property type="project" value="InterPro"/>
</dbReference>
<evidence type="ECO:0000259" key="1">
    <source>
        <dbReference type="SMART" id="SM00487"/>
    </source>
</evidence>
<evidence type="ECO:0000313" key="3">
    <source>
        <dbReference type="EMBL" id="QIW87902.1"/>
    </source>
</evidence>
<gene>
    <name evidence="3" type="ORF">Ab1vBOLIVR5_gp254</name>
</gene>
<dbReference type="Gene3D" id="3.40.50.300">
    <property type="entry name" value="P-loop containing nucleotide triphosphate hydrolases"/>
    <property type="match status" value="2"/>
</dbReference>
<keyword evidence="3" id="KW-0347">Helicase</keyword>
<dbReference type="GO" id="GO:0003677">
    <property type="term" value="F:DNA binding"/>
    <property type="evidence" value="ECO:0007669"/>
    <property type="project" value="InterPro"/>
</dbReference>
<keyword evidence="3" id="KW-0067">ATP-binding</keyword>
<dbReference type="EMBL" id="MT234342">
    <property type="protein sequence ID" value="QIW87902.1"/>
    <property type="molecule type" value="Genomic_DNA"/>
</dbReference>
<proteinExistence type="predicted"/>
<feature type="domain" description="Helicase ATP-binding" evidence="1">
    <location>
        <begin position="21"/>
        <end position="239"/>
    </location>
</feature>
<dbReference type="Pfam" id="PF13307">
    <property type="entry name" value="Helicase_C_2"/>
    <property type="match status" value="1"/>
</dbReference>
<evidence type="ECO:0000313" key="4">
    <source>
        <dbReference type="Proteomes" id="UP000671873"/>
    </source>
</evidence>
<dbReference type="GO" id="GO:0005524">
    <property type="term" value="F:ATP binding"/>
    <property type="evidence" value="ECO:0007669"/>
    <property type="project" value="InterPro"/>
</dbReference>
<dbReference type="InterPro" id="IPR006935">
    <property type="entry name" value="Helicase/UvrB_N"/>
</dbReference>
<evidence type="ECO:0000259" key="2">
    <source>
        <dbReference type="SMART" id="SM00491"/>
    </source>
</evidence>
<dbReference type="Proteomes" id="UP000671873">
    <property type="component" value="Segment"/>
</dbReference>
<dbReference type="PANTHER" id="PTHR11472">
    <property type="entry name" value="DNA REPAIR DEAD HELICASE RAD3/XP-D SUBFAMILY MEMBER"/>
    <property type="match status" value="1"/>
</dbReference>
<dbReference type="GO" id="GO:0006139">
    <property type="term" value="P:nucleobase-containing compound metabolic process"/>
    <property type="evidence" value="ECO:0007669"/>
    <property type="project" value="InterPro"/>
</dbReference>
<reference evidence="3 4" key="1">
    <citation type="submission" date="2020-03" db="EMBL/GenBank/DDBJ databases">
        <authorList>
            <person name="Holtappels D."/>
            <person name="Bomans J.P.J."/>
            <person name="Lavigne R."/>
            <person name="Wagemans J."/>
        </authorList>
    </citation>
    <scope>NUCLEOTIDE SEQUENCE [LARGE SCALE GENOMIC DNA]</scope>
    <source>
        <strain evidence="3 4">OLIVR5</strain>
    </source>
</reference>
<dbReference type="InterPro" id="IPR045028">
    <property type="entry name" value="DinG/Rad3-like"/>
</dbReference>
<dbReference type="GO" id="GO:0003678">
    <property type="term" value="F:DNA helicase activity"/>
    <property type="evidence" value="ECO:0007669"/>
    <property type="project" value="TreeGrafter"/>
</dbReference>
<dbReference type="SMART" id="SM00487">
    <property type="entry name" value="DEXDc"/>
    <property type="match status" value="1"/>
</dbReference>
<keyword evidence="3" id="KW-0378">Hydrolase</keyword>
<dbReference type="InterPro" id="IPR014001">
    <property type="entry name" value="Helicase_ATP-bd"/>
</dbReference>
<name>A0A858MT47_9CAUD</name>
<dbReference type="SMART" id="SM00491">
    <property type="entry name" value="HELICc2"/>
    <property type="match status" value="1"/>
</dbReference>
<dbReference type="InterPro" id="IPR027417">
    <property type="entry name" value="P-loop_NTPase"/>
</dbReference>
<keyword evidence="4" id="KW-1185">Reference proteome</keyword>
<feature type="domain" description="ATP-dependent helicase C-terminal" evidence="2">
    <location>
        <begin position="394"/>
        <end position="521"/>
    </location>
</feature>
<organism evidence="3 4">
    <name type="scientific">Agrobacterium phage OLIVR5</name>
    <dbReference type="NCBI Taxonomy" id="2723773"/>
    <lineage>
        <taxon>Viruses</taxon>
        <taxon>Duplodnaviria</taxon>
        <taxon>Heunggongvirae</taxon>
        <taxon>Uroviricota</taxon>
        <taxon>Caudoviricetes</taxon>
        <taxon>Pootjesviridae</taxon>
        <taxon>Heverleevirus</taxon>
        <taxon>Heverleevirus OLIVR5</taxon>
    </lineage>
</organism>
<dbReference type="Pfam" id="PF04851">
    <property type="entry name" value="ResIII"/>
    <property type="match status" value="1"/>
</dbReference>
<protein>
    <submittedName>
        <fullName evidence="3">ATP-dependent helicase</fullName>
    </submittedName>
</protein>
<dbReference type="PANTHER" id="PTHR11472:SF34">
    <property type="entry name" value="REGULATOR OF TELOMERE ELONGATION HELICASE 1"/>
    <property type="match status" value="1"/>
</dbReference>
<sequence>MTKKHHYGMEIDEQLILELFPFDKPRDIQLEAIKKSLHEFNEGVEHVILDGPTGAGKSAIAYTIARYIQHTTYGEEKSLFTTITKYLQDQYIRDFPDLHSIRGAADPIYTCDDLHNRNTEGCVLHVKATAKKCMGECPYRRAQQKFMKGPLSLTNTHFVARIPRSWHFLVLDECHEVGSVITSAAETPIFHEDEVKFNLLFGPGSSQLVEIWRGVRENLSQYEHGEVFEMPVFDGLHEFDLEKAKKEVEGMAGQTGYRSLAGHLAGLTSAMSACWIMEGKEAIAHRDPKEMEKDPKLKPMIKPVYAADFADKLIFSKGEKILHMSATVCGDDAYSRELGFNDHNWASVSVRHPIPADTRKVYFNPLGWMSAKTEEKDFHNTAKFVDALDEKYDANMMIHTASYKRANRINDLSYAHIDLPKSAKEAIQILQDGANSKKKKIVASPSIMAGVDGKDDLCRINVIAKLPFPSFGDPRVRYISQKRPYLITQQVVRHVVQAAGRGTRHENDFSYTFILDGMFDKLYNDNKQMFPEWFKESIQWRYNGVLQNLPEGLELNRKEN</sequence>
<keyword evidence="3" id="KW-0547">Nucleotide-binding</keyword>
<dbReference type="InterPro" id="IPR006555">
    <property type="entry name" value="ATP-dep_Helicase_C"/>
</dbReference>
<accession>A0A858MT47</accession>
<dbReference type="SUPFAM" id="SSF52540">
    <property type="entry name" value="P-loop containing nucleoside triphosphate hydrolases"/>
    <property type="match status" value="2"/>
</dbReference>